<reference evidence="5" key="1">
    <citation type="submission" date="2012-02" db="EMBL/GenBank/DDBJ databases">
        <title>Whole genome shotgun sequence of Gordonia otitidis NBRC 100426.</title>
        <authorList>
            <person name="Yoshida I."/>
            <person name="Hosoyama A."/>
            <person name="Tsuchikane K."/>
            <person name="Katsumata H."/>
            <person name="Yamazaki S."/>
            <person name="Fujita N."/>
        </authorList>
    </citation>
    <scope>NUCLEOTIDE SEQUENCE [LARGE SCALE GENOMIC DNA]</scope>
    <source>
        <strain evidence="5">NBRC 100426</strain>
    </source>
</reference>
<dbReference type="Pfam" id="PF03328">
    <property type="entry name" value="HpcH_HpaI"/>
    <property type="match status" value="1"/>
</dbReference>
<dbReference type="STRING" id="1108044.GOOTI_105_00500"/>
<dbReference type="InterPro" id="IPR040442">
    <property type="entry name" value="Pyrv_kinase-like_dom_sf"/>
</dbReference>
<dbReference type="SUPFAM" id="SSF51621">
    <property type="entry name" value="Phosphoenolpyruvate/pyruvate domain"/>
    <property type="match status" value="1"/>
</dbReference>
<organism evidence="5 6">
    <name type="scientific">Gordonia otitidis (strain DSM 44809 / CCUG 52243 / JCM 12355 / NBRC 100426 / IFM 10032)</name>
    <dbReference type="NCBI Taxonomy" id="1108044"/>
    <lineage>
        <taxon>Bacteria</taxon>
        <taxon>Bacillati</taxon>
        <taxon>Actinomycetota</taxon>
        <taxon>Actinomycetes</taxon>
        <taxon>Mycobacteriales</taxon>
        <taxon>Gordoniaceae</taxon>
        <taxon>Gordonia</taxon>
    </lineage>
</organism>
<dbReference type="PANTHER" id="PTHR30502">
    <property type="entry name" value="2-KETO-3-DEOXY-L-RHAMNONATE ALDOLASE"/>
    <property type="match status" value="1"/>
</dbReference>
<dbReference type="InterPro" id="IPR015813">
    <property type="entry name" value="Pyrv/PenolPyrv_kinase-like_dom"/>
</dbReference>
<evidence type="ECO:0000256" key="2">
    <source>
        <dbReference type="ARBA" id="ARBA00022723"/>
    </source>
</evidence>
<evidence type="ECO:0000313" key="5">
    <source>
        <dbReference type="EMBL" id="GAB34385.1"/>
    </source>
</evidence>
<dbReference type="InterPro" id="IPR050251">
    <property type="entry name" value="HpcH-HpaI_aldolase"/>
</dbReference>
<proteinExistence type="inferred from homology"/>
<gene>
    <name evidence="5" type="primary">hpaI</name>
    <name evidence="5" type="ORF">GOOTI_105_00500</name>
</gene>
<evidence type="ECO:0000313" key="6">
    <source>
        <dbReference type="Proteomes" id="UP000005038"/>
    </source>
</evidence>
<dbReference type="InterPro" id="IPR005000">
    <property type="entry name" value="Aldolase/citrate-lyase_domain"/>
</dbReference>
<protein>
    <submittedName>
        <fullName evidence="5">2,4-dihydroxyhept-2-ene-1,7-dioic acid aldolase</fullName>
    </submittedName>
</protein>
<dbReference type="PANTHER" id="PTHR30502:SF0">
    <property type="entry name" value="PHOSPHOENOLPYRUVATE CARBOXYLASE FAMILY PROTEIN"/>
    <property type="match status" value="1"/>
</dbReference>
<dbReference type="AlphaFoldDB" id="H5TLM7"/>
<keyword evidence="2" id="KW-0479">Metal-binding</keyword>
<dbReference type="RefSeq" id="WP_007238622.1">
    <property type="nucleotide sequence ID" value="NZ_BAFB01000105.1"/>
</dbReference>
<comment type="similarity">
    <text evidence="1">Belongs to the HpcH/HpaI aldolase family.</text>
</comment>
<comment type="caution">
    <text evidence="5">The sequence shown here is derived from an EMBL/GenBank/DDBJ whole genome shotgun (WGS) entry which is preliminary data.</text>
</comment>
<dbReference type="EMBL" id="BAFB01000105">
    <property type="protein sequence ID" value="GAB34385.1"/>
    <property type="molecule type" value="Genomic_DNA"/>
</dbReference>
<dbReference type="OrthoDB" id="86160at2"/>
<dbReference type="GO" id="GO:0046872">
    <property type="term" value="F:metal ion binding"/>
    <property type="evidence" value="ECO:0007669"/>
    <property type="project" value="UniProtKB-KW"/>
</dbReference>
<dbReference type="GO" id="GO:0016832">
    <property type="term" value="F:aldehyde-lyase activity"/>
    <property type="evidence" value="ECO:0007669"/>
    <property type="project" value="TreeGrafter"/>
</dbReference>
<evidence type="ECO:0000259" key="4">
    <source>
        <dbReference type="Pfam" id="PF03328"/>
    </source>
</evidence>
<evidence type="ECO:0000256" key="3">
    <source>
        <dbReference type="ARBA" id="ARBA00023239"/>
    </source>
</evidence>
<keyword evidence="3" id="KW-0456">Lyase</keyword>
<dbReference type="GO" id="GO:0005737">
    <property type="term" value="C:cytoplasm"/>
    <property type="evidence" value="ECO:0007669"/>
    <property type="project" value="TreeGrafter"/>
</dbReference>
<keyword evidence="6" id="KW-1185">Reference proteome</keyword>
<accession>H5TLM7</accession>
<dbReference type="Proteomes" id="UP000005038">
    <property type="component" value="Unassembled WGS sequence"/>
</dbReference>
<feature type="domain" description="HpcH/HpaI aldolase/citrate lyase" evidence="4">
    <location>
        <begin position="26"/>
        <end position="228"/>
    </location>
</feature>
<name>H5TLM7_GORO1</name>
<sequence length="251" mass="27019">MRDGSNLKQRLQDGDKLLGVLVRMPSEELVEMAAVAGMDYVLIDCEHGPADQLALRAHVTAAEAQGIGTIIRVGQGEPAMVQRALDLGVEGIVMPHIDTVSDAREFVRQTHYPPFGERGFATYGRTGRFGQRSQEEHLASALDTVLTIAMIESTQACENAHDILAVDGVDGVLCGPADLAASSGYVDSSDDRVKTAIAQAHSAIGPDKLRMDIVGDSDRVRESFEAGASMVVVNLTHSIMHMLQALRRSKR</sequence>
<evidence type="ECO:0000256" key="1">
    <source>
        <dbReference type="ARBA" id="ARBA00005568"/>
    </source>
</evidence>
<dbReference type="Gene3D" id="3.20.20.60">
    <property type="entry name" value="Phosphoenolpyruvate-binding domains"/>
    <property type="match status" value="1"/>
</dbReference>